<evidence type="ECO:0000313" key="4">
    <source>
        <dbReference type="Proteomes" id="UP000033860"/>
    </source>
</evidence>
<evidence type="ECO:0000313" key="3">
    <source>
        <dbReference type="EMBL" id="KKU62021.1"/>
    </source>
</evidence>
<dbReference type="Pfam" id="PF00188">
    <property type="entry name" value="CAP"/>
    <property type="match status" value="1"/>
</dbReference>
<reference evidence="3 4" key="1">
    <citation type="journal article" date="2015" name="Nature">
        <title>rRNA introns, odd ribosomes, and small enigmatic genomes across a large radiation of phyla.</title>
        <authorList>
            <person name="Brown C.T."/>
            <person name="Hug L.A."/>
            <person name="Thomas B.C."/>
            <person name="Sharon I."/>
            <person name="Castelle C.J."/>
            <person name="Singh A."/>
            <person name="Wilkins M.J."/>
            <person name="Williams K.H."/>
            <person name="Banfield J.F."/>
        </authorList>
    </citation>
    <scope>NUCLEOTIDE SEQUENCE [LARGE SCALE GENOMIC DNA]</scope>
</reference>
<dbReference type="Proteomes" id="UP000033860">
    <property type="component" value="Unassembled WGS sequence"/>
</dbReference>
<comment type="caution">
    <text evidence="3">The sequence shown here is derived from an EMBL/GenBank/DDBJ whole genome shotgun (WGS) entry which is preliminary data.</text>
</comment>
<name>A0A0G1RY36_9BACT</name>
<dbReference type="InterPro" id="IPR014044">
    <property type="entry name" value="CAP_dom"/>
</dbReference>
<protein>
    <recommendedName>
        <fullName evidence="2">SCP domain-containing protein</fullName>
    </recommendedName>
</protein>
<evidence type="ECO:0000259" key="2">
    <source>
        <dbReference type="Pfam" id="PF00188"/>
    </source>
</evidence>
<gene>
    <name evidence="3" type="ORF">UX85_C0001G0235</name>
</gene>
<accession>A0A0G1RY36</accession>
<dbReference type="Gene3D" id="3.40.33.10">
    <property type="entry name" value="CAP"/>
    <property type="match status" value="1"/>
</dbReference>
<keyword evidence="1" id="KW-0175">Coiled coil</keyword>
<proteinExistence type="predicted"/>
<dbReference type="SUPFAM" id="SSF55797">
    <property type="entry name" value="PR-1-like"/>
    <property type="match status" value="1"/>
</dbReference>
<feature type="coiled-coil region" evidence="1">
    <location>
        <begin position="198"/>
        <end position="261"/>
    </location>
</feature>
<dbReference type="PANTHER" id="PTHR31157">
    <property type="entry name" value="SCP DOMAIN-CONTAINING PROTEIN"/>
    <property type="match status" value="1"/>
</dbReference>
<evidence type="ECO:0000256" key="1">
    <source>
        <dbReference type="SAM" id="Coils"/>
    </source>
</evidence>
<dbReference type="PANTHER" id="PTHR31157:SF1">
    <property type="entry name" value="SCP DOMAIN-CONTAINING PROTEIN"/>
    <property type="match status" value="1"/>
</dbReference>
<dbReference type="EMBL" id="LCNT01000001">
    <property type="protein sequence ID" value="KKU62021.1"/>
    <property type="molecule type" value="Genomic_DNA"/>
</dbReference>
<dbReference type="CDD" id="cd05379">
    <property type="entry name" value="CAP_bacterial"/>
    <property type="match status" value="1"/>
</dbReference>
<feature type="domain" description="SCP" evidence="2">
    <location>
        <begin position="62"/>
        <end position="171"/>
    </location>
</feature>
<organism evidence="3 4">
    <name type="scientific">Candidatus Beckwithbacteria bacterium GW2011_GWB1_47_15</name>
    <dbReference type="NCBI Taxonomy" id="1618371"/>
    <lineage>
        <taxon>Bacteria</taxon>
        <taxon>Candidatus Beckwithiibacteriota</taxon>
    </lineage>
</organism>
<dbReference type="InterPro" id="IPR035940">
    <property type="entry name" value="CAP_sf"/>
</dbReference>
<sequence length="272" mass="30257">MFAFGLGLWFFQDTLTDLYRQFFASLPRLEQAIEKKVNLPPPLRSEQDSPQAHLTVEGVIAFTNRQRTIHNLPPLAESGLLNRSAAAKAADMLKGQYFAHDSPEGVDVADLAADQGYRFIEIGENLALGNFLDDETLVEAWMDSPGHRENILKGSYREIGVGVIRGTFEGRTTWLAVQHFGVPLSACPGPDGGLAATIEDNKVRLDQLSQELAQRKQELEAYQPKRGPEYEQKVDEYNGLVEVYNQLIVETKGQVEDYNNQVNAFNACVGSL</sequence>
<dbReference type="AlphaFoldDB" id="A0A0G1RY36"/>